<name>A0A183ERJ8_9BILA</name>
<reference evidence="1 2" key="2">
    <citation type="submission" date="2018-11" db="EMBL/GenBank/DDBJ databases">
        <authorList>
            <consortium name="Pathogen Informatics"/>
        </authorList>
    </citation>
    <scope>NUCLEOTIDE SEQUENCE [LARGE SCALE GENOMIC DNA]</scope>
</reference>
<proteinExistence type="predicted"/>
<gene>
    <name evidence="1" type="ORF">GPUH_LOCUS23588</name>
</gene>
<sequence length="108" mass="12770">MFLPHKSTELTVLRFTPLEEQSYCNALAFCRSKVRTMPPYLRDLDGPISSLHEQDFEKLMEPLQSLRKFIIFPGLLFPETRHLISTEENLHEQLFRAKSLVIENQHRE</sequence>
<reference evidence="3" key="1">
    <citation type="submission" date="2016-06" db="UniProtKB">
        <authorList>
            <consortium name="WormBaseParasite"/>
        </authorList>
    </citation>
    <scope>IDENTIFICATION</scope>
</reference>
<evidence type="ECO:0000313" key="2">
    <source>
        <dbReference type="Proteomes" id="UP000271098"/>
    </source>
</evidence>
<dbReference type="AlphaFoldDB" id="A0A183ERJ8"/>
<evidence type="ECO:0000313" key="3">
    <source>
        <dbReference type="WBParaSite" id="GPUH_0002361901-mRNA-1"/>
    </source>
</evidence>
<accession>A0A183ERJ8</accession>
<dbReference type="WBParaSite" id="GPUH_0002361901-mRNA-1">
    <property type="protein sequence ID" value="GPUH_0002361901-mRNA-1"/>
    <property type="gene ID" value="GPUH_0002361901"/>
</dbReference>
<evidence type="ECO:0000313" key="1">
    <source>
        <dbReference type="EMBL" id="VDN41680.1"/>
    </source>
</evidence>
<keyword evidence="2" id="KW-1185">Reference proteome</keyword>
<organism evidence="3">
    <name type="scientific">Gongylonema pulchrum</name>
    <dbReference type="NCBI Taxonomy" id="637853"/>
    <lineage>
        <taxon>Eukaryota</taxon>
        <taxon>Metazoa</taxon>
        <taxon>Ecdysozoa</taxon>
        <taxon>Nematoda</taxon>
        <taxon>Chromadorea</taxon>
        <taxon>Rhabditida</taxon>
        <taxon>Spirurina</taxon>
        <taxon>Spiruromorpha</taxon>
        <taxon>Spiruroidea</taxon>
        <taxon>Gongylonematidae</taxon>
        <taxon>Gongylonema</taxon>
    </lineage>
</organism>
<protein>
    <submittedName>
        <fullName evidence="3">DH domain-containing protein</fullName>
    </submittedName>
</protein>
<dbReference type="EMBL" id="UYRT01098275">
    <property type="protein sequence ID" value="VDN41680.1"/>
    <property type="molecule type" value="Genomic_DNA"/>
</dbReference>
<dbReference type="Proteomes" id="UP000271098">
    <property type="component" value="Unassembled WGS sequence"/>
</dbReference>